<evidence type="ECO:0000259" key="5">
    <source>
        <dbReference type="PROSITE" id="PS50405"/>
    </source>
</evidence>
<dbReference type="RefSeq" id="WP_076426605.1">
    <property type="nucleotide sequence ID" value="NZ_FTMP01000004.1"/>
</dbReference>
<dbReference type="Gene3D" id="3.40.30.10">
    <property type="entry name" value="Glutaredoxin"/>
    <property type="match status" value="1"/>
</dbReference>
<dbReference type="PROSITE" id="PS50405">
    <property type="entry name" value="GST_CTER"/>
    <property type="match status" value="1"/>
</dbReference>
<dbReference type="PANTHER" id="PTHR44051:SF22">
    <property type="entry name" value="DISULFIDE-BOND OXIDOREDUCTASE YGHU"/>
    <property type="match status" value="1"/>
</dbReference>
<comment type="similarity">
    <text evidence="1 3">Belongs to the GST superfamily.</text>
</comment>
<dbReference type="SFLD" id="SFLDG01151">
    <property type="entry name" value="Main.2:_Nu-like"/>
    <property type="match status" value="1"/>
</dbReference>
<evidence type="ECO:0000256" key="1">
    <source>
        <dbReference type="ARBA" id="ARBA00007409"/>
    </source>
</evidence>
<feature type="domain" description="GST N-terminal" evidence="4">
    <location>
        <begin position="1"/>
        <end position="80"/>
    </location>
</feature>
<proteinExistence type="inferred from homology"/>
<evidence type="ECO:0000259" key="4">
    <source>
        <dbReference type="PROSITE" id="PS50404"/>
    </source>
</evidence>
<dbReference type="EMBL" id="FTMP01000004">
    <property type="protein sequence ID" value="SIQ46438.1"/>
    <property type="molecule type" value="Genomic_DNA"/>
</dbReference>
<dbReference type="Pfam" id="PF00043">
    <property type="entry name" value="GST_C"/>
    <property type="match status" value="1"/>
</dbReference>
<evidence type="ECO:0000256" key="2">
    <source>
        <dbReference type="ARBA" id="ARBA00022679"/>
    </source>
</evidence>
<gene>
    <name evidence="6" type="ORF">SAMN05878282_104224</name>
</gene>
<dbReference type="PANTHER" id="PTHR44051">
    <property type="entry name" value="GLUTATHIONE S-TRANSFERASE-RELATED"/>
    <property type="match status" value="1"/>
</dbReference>
<dbReference type="AlphaFoldDB" id="A0A1N6SZ84"/>
<dbReference type="Pfam" id="PF02798">
    <property type="entry name" value="GST_N"/>
    <property type="match status" value="1"/>
</dbReference>
<dbReference type="SFLD" id="SFLDS00019">
    <property type="entry name" value="Glutathione_Transferase_(cytos"/>
    <property type="match status" value="1"/>
</dbReference>
<keyword evidence="2" id="KW-0808">Transferase</keyword>
<dbReference type="Proteomes" id="UP000185841">
    <property type="component" value="Unassembled WGS sequence"/>
</dbReference>
<protein>
    <submittedName>
        <fullName evidence="6">GST-like protein</fullName>
    </submittedName>
</protein>
<accession>A0A1N6SZ84</accession>
<evidence type="ECO:0000313" key="6">
    <source>
        <dbReference type="EMBL" id="SIQ46438.1"/>
    </source>
</evidence>
<dbReference type="SUPFAM" id="SSF47616">
    <property type="entry name" value="GST C-terminal domain-like"/>
    <property type="match status" value="1"/>
</dbReference>
<dbReference type="GO" id="GO:0016740">
    <property type="term" value="F:transferase activity"/>
    <property type="evidence" value="ECO:0007669"/>
    <property type="project" value="UniProtKB-KW"/>
</dbReference>
<dbReference type="FunFam" id="3.40.30.10:FF:000039">
    <property type="entry name" value="Glutathione S-transferase domain"/>
    <property type="match status" value="1"/>
</dbReference>
<sequence>MIELYTAATPNGHKISIALEELGLPYEVHALSFDRQEQKAPDFLRINPNGRIPAIVDDGFAVFESGAILLYLAEKTGQLLPSDPKGRSLAIQWLMFQMGGVGPMQGQANVFFRYFPERLQGAIDRYQHETRRLYEVLDRRLGEAEYLAGDYGIADIATYPWVRIHDWAGVAIDGLEHLQRWMDAIAVRPAVQRGLRVPARAQDDAKLVKTAQAMLTR</sequence>
<feature type="domain" description="GST C-terminal" evidence="5">
    <location>
        <begin position="83"/>
        <end position="207"/>
    </location>
</feature>
<dbReference type="SFLD" id="SFLDG00358">
    <property type="entry name" value="Main_(cytGST)"/>
    <property type="match status" value="1"/>
</dbReference>
<dbReference type="PROSITE" id="PS50404">
    <property type="entry name" value="GST_NTER"/>
    <property type="match status" value="1"/>
</dbReference>
<dbReference type="Gene3D" id="1.20.1050.10">
    <property type="match status" value="1"/>
</dbReference>
<dbReference type="InterPro" id="IPR040079">
    <property type="entry name" value="Glutathione_S-Trfase"/>
</dbReference>
<dbReference type="InterPro" id="IPR004046">
    <property type="entry name" value="GST_C"/>
</dbReference>
<evidence type="ECO:0000256" key="3">
    <source>
        <dbReference type="RuleBase" id="RU003494"/>
    </source>
</evidence>
<dbReference type="SUPFAM" id="SSF52833">
    <property type="entry name" value="Thioredoxin-like"/>
    <property type="match status" value="1"/>
</dbReference>
<dbReference type="InterPro" id="IPR036282">
    <property type="entry name" value="Glutathione-S-Trfase_C_sf"/>
</dbReference>
<evidence type="ECO:0000313" key="7">
    <source>
        <dbReference type="Proteomes" id="UP000185841"/>
    </source>
</evidence>
<dbReference type="InterPro" id="IPR010987">
    <property type="entry name" value="Glutathione-S-Trfase_C-like"/>
</dbReference>
<dbReference type="CDD" id="cd03048">
    <property type="entry name" value="GST_N_Ure2p_like"/>
    <property type="match status" value="1"/>
</dbReference>
<reference evidence="6 7" key="1">
    <citation type="submission" date="2017-01" db="EMBL/GenBank/DDBJ databases">
        <authorList>
            <person name="Mah S.A."/>
            <person name="Swanson W.J."/>
            <person name="Moy G.W."/>
            <person name="Vacquier V.D."/>
        </authorList>
    </citation>
    <scope>NUCLEOTIDE SEQUENCE [LARGE SCALE GENOMIC DNA]</scope>
    <source>
        <strain evidence="6 7">RU36E</strain>
    </source>
</reference>
<dbReference type="SFLD" id="SFLDG01150">
    <property type="entry name" value="Main.1:_Beta-like"/>
    <property type="match status" value="1"/>
</dbReference>
<organism evidence="6 7">
    <name type="scientific">Aquipseudomonas alcaligenes</name>
    <name type="common">Pseudomonas alcaligenes</name>
    <dbReference type="NCBI Taxonomy" id="43263"/>
    <lineage>
        <taxon>Bacteria</taxon>
        <taxon>Pseudomonadati</taxon>
        <taxon>Pseudomonadota</taxon>
        <taxon>Gammaproteobacteria</taxon>
        <taxon>Pseudomonadales</taxon>
        <taxon>Pseudomonadaceae</taxon>
        <taxon>Aquipseudomonas</taxon>
    </lineage>
</organism>
<name>A0A1N6SZ84_AQUAC</name>
<dbReference type="InterPro" id="IPR004045">
    <property type="entry name" value="Glutathione_S-Trfase_N"/>
</dbReference>
<dbReference type="InterPro" id="IPR036249">
    <property type="entry name" value="Thioredoxin-like_sf"/>
</dbReference>